<dbReference type="FunFam" id="3.20.10.10:FF:000002">
    <property type="entry name" value="D-alanine aminotransferase"/>
    <property type="match status" value="1"/>
</dbReference>
<keyword evidence="7" id="KW-0032">Aminotransferase</keyword>
<dbReference type="Gene3D" id="3.20.10.10">
    <property type="entry name" value="D-amino Acid Aminotransferase, subunit A, domain 2"/>
    <property type="match status" value="1"/>
</dbReference>
<dbReference type="EC" id="2.6.1.21" evidence="7"/>
<dbReference type="Pfam" id="PF01063">
    <property type="entry name" value="Aminotran_4"/>
    <property type="match status" value="1"/>
</dbReference>
<comment type="caution">
    <text evidence="7">The sequence shown here is derived from an EMBL/GenBank/DDBJ whole genome shotgun (WGS) entry which is preliminary data.</text>
</comment>
<reference evidence="7 8" key="1">
    <citation type="journal article" date="2019" name="Environ. Microbiol.">
        <title>An active ?-lactamase is a part of an orchestrated cell wall stress resistance network of Bacillus subtilis and related rhizosphere species.</title>
        <authorList>
            <person name="Bucher T."/>
            <person name="Keren-Paz A."/>
            <person name="Hausser J."/>
            <person name="Olender T."/>
            <person name="Cytryn E."/>
            <person name="Kolodkin-Gal I."/>
        </authorList>
    </citation>
    <scope>NUCLEOTIDE SEQUENCE [LARGE SCALE GENOMIC DNA]</scope>
    <source>
        <strain evidence="7 8">I32</strain>
    </source>
</reference>
<keyword evidence="4 6" id="KW-0663">Pyridoxal phosphate</keyword>
<gene>
    <name evidence="7" type="ORF">FC695_28890</name>
</gene>
<comment type="similarity">
    <text evidence="2 5">Belongs to the class-IV pyridoxal-phosphate-dependent aminotransferase family.</text>
</comment>
<protein>
    <submittedName>
        <fullName evidence="7">D-amino-acid transaminase</fullName>
        <ecNumber evidence="7">2.6.1.21</ecNumber>
    </submittedName>
</protein>
<evidence type="ECO:0000256" key="5">
    <source>
        <dbReference type="RuleBase" id="RU004106"/>
    </source>
</evidence>
<dbReference type="Proteomes" id="UP000308444">
    <property type="component" value="Unassembled WGS sequence"/>
</dbReference>
<dbReference type="InterPro" id="IPR018300">
    <property type="entry name" value="Aminotrans_IV_CS"/>
</dbReference>
<dbReference type="GO" id="GO:0008652">
    <property type="term" value="P:amino acid biosynthetic process"/>
    <property type="evidence" value="ECO:0007669"/>
    <property type="project" value="UniProtKB-ARBA"/>
</dbReference>
<name>A0A9X9F3L7_BACCE</name>
<feature type="non-terminal residue" evidence="7">
    <location>
        <position position="1"/>
    </location>
</feature>
<evidence type="ECO:0000313" key="8">
    <source>
        <dbReference type="Proteomes" id="UP000308444"/>
    </source>
</evidence>
<organism evidence="7 8">
    <name type="scientific">Bacillus cereus</name>
    <dbReference type="NCBI Taxonomy" id="1396"/>
    <lineage>
        <taxon>Bacteria</taxon>
        <taxon>Bacillati</taxon>
        <taxon>Bacillota</taxon>
        <taxon>Bacilli</taxon>
        <taxon>Bacillales</taxon>
        <taxon>Bacillaceae</taxon>
        <taxon>Bacillus</taxon>
        <taxon>Bacillus cereus group</taxon>
    </lineage>
</organism>
<dbReference type="GO" id="GO:0047810">
    <property type="term" value="F:D-alanine-2-oxoglutarate aminotransferase activity"/>
    <property type="evidence" value="ECO:0007669"/>
    <property type="project" value="UniProtKB-EC"/>
</dbReference>
<evidence type="ECO:0000313" key="7">
    <source>
        <dbReference type="EMBL" id="TKI94257.1"/>
    </source>
</evidence>
<comment type="cofactor">
    <cofactor evidence="1 6">
        <name>pyridoxal 5'-phosphate</name>
        <dbReference type="ChEBI" id="CHEBI:597326"/>
    </cofactor>
</comment>
<dbReference type="InterPro" id="IPR001544">
    <property type="entry name" value="Aminotrans_IV"/>
</dbReference>
<evidence type="ECO:0000256" key="6">
    <source>
        <dbReference type="RuleBase" id="RU004516"/>
    </source>
</evidence>
<feature type="non-terminal residue" evidence="7">
    <location>
        <position position="83"/>
    </location>
</feature>
<dbReference type="GO" id="GO:0046394">
    <property type="term" value="P:carboxylic acid biosynthetic process"/>
    <property type="evidence" value="ECO:0007669"/>
    <property type="project" value="UniProtKB-ARBA"/>
</dbReference>
<dbReference type="InterPro" id="IPR043132">
    <property type="entry name" value="BCAT-like_C"/>
</dbReference>
<dbReference type="PANTHER" id="PTHR42743">
    <property type="entry name" value="AMINO-ACID AMINOTRANSFERASE"/>
    <property type="match status" value="1"/>
</dbReference>
<keyword evidence="7" id="KW-0808">Transferase</keyword>
<proteinExistence type="inferred from homology"/>
<dbReference type="InterPro" id="IPR050571">
    <property type="entry name" value="Class-IV_PLP-Dep_Aminotrnsfr"/>
</dbReference>
<evidence type="ECO:0000256" key="4">
    <source>
        <dbReference type="ARBA" id="ARBA00022898"/>
    </source>
</evidence>
<dbReference type="SUPFAM" id="SSF56752">
    <property type="entry name" value="D-aminoacid aminotransferase-like PLP-dependent enzymes"/>
    <property type="match status" value="1"/>
</dbReference>
<evidence type="ECO:0000256" key="1">
    <source>
        <dbReference type="ARBA" id="ARBA00001933"/>
    </source>
</evidence>
<dbReference type="PANTHER" id="PTHR42743:SF10">
    <property type="entry name" value="D-ALANINE AMINOTRANSFERASE"/>
    <property type="match status" value="1"/>
</dbReference>
<dbReference type="GO" id="GO:0005829">
    <property type="term" value="C:cytosol"/>
    <property type="evidence" value="ECO:0007669"/>
    <property type="project" value="TreeGrafter"/>
</dbReference>
<dbReference type="EMBL" id="SZOH01002567">
    <property type="protein sequence ID" value="TKI94257.1"/>
    <property type="molecule type" value="Genomic_DNA"/>
</dbReference>
<accession>A0A9X9F3L7</accession>
<dbReference type="InterPro" id="IPR036038">
    <property type="entry name" value="Aminotransferase-like"/>
</dbReference>
<evidence type="ECO:0000256" key="2">
    <source>
        <dbReference type="ARBA" id="ARBA00009320"/>
    </source>
</evidence>
<comment type="subunit">
    <text evidence="3">Homodimer.</text>
</comment>
<dbReference type="AlphaFoldDB" id="A0A9X9F3L7"/>
<evidence type="ECO:0000256" key="3">
    <source>
        <dbReference type="ARBA" id="ARBA00011738"/>
    </source>
</evidence>
<sequence length="83" mass="9677">YQEAILVRDGIVTEGCHSNFFIVKNNKLITHPADHFILHGITRHYVITLAKELHIDVEEREFSLQEVYDAEECFFTATPLEIF</sequence>
<dbReference type="PROSITE" id="PS00770">
    <property type="entry name" value="AA_TRANSFER_CLASS_4"/>
    <property type="match status" value="1"/>
</dbReference>